<dbReference type="STRING" id="679192.HMPREF9013_0926"/>
<dbReference type="HAMAP" id="MF_01369_B">
    <property type="entry name" value="Ribosomal_uL23_B"/>
    <property type="match status" value="1"/>
</dbReference>
<organism evidence="7 8">
    <name type="scientific">Bulleidia extructa W1219</name>
    <dbReference type="NCBI Taxonomy" id="679192"/>
    <lineage>
        <taxon>Bacteria</taxon>
        <taxon>Bacillati</taxon>
        <taxon>Bacillota</taxon>
        <taxon>Erysipelotrichia</taxon>
        <taxon>Erysipelotrichales</taxon>
        <taxon>Erysipelotrichaceae</taxon>
        <taxon>Bulleidia</taxon>
    </lineage>
</organism>
<dbReference type="GO" id="GO:0006412">
    <property type="term" value="P:translation"/>
    <property type="evidence" value="ECO:0007669"/>
    <property type="project" value="UniProtKB-UniRule"/>
</dbReference>
<dbReference type="NCBIfam" id="NF004363">
    <property type="entry name" value="PRK05738.2-4"/>
    <property type="match status" value="1"/>
</dbReference>
<dbReference type="PANTHER" id="PTHR11620">
    <property type="entry name" value="60S RIBOSOMAL PROTEIN L23A"/>
    <property type="match status" value="1"/>
</dbReference>
<proteinExistence type="inferred from homology"/>
<gene>
    <name evidence="6 7" type="primary">rplW</name>
    <name evidence="7" type="ORF">HMPREF9013_0926</name>
</gene>
<comment type="similarity">
    <text evidence="1 6">Belongs to the universal ribosomal protein uL23 family.</text>
</comment>
<evidence type="ECO:0000313" key="7">
    <source>
        <dbReference type="EMBL" id="EFC06224.1"/>
    </source>
</evidence>
<keyword evidence="3 6" id="KW-0694">RNA-binding</keyword>
<keyword evidence="8" id="KW-1185">Reference proteome</keyword>
<evidence type="ECO:0000256" key="3">
    <source>
        <dbReference type="ARBA" id="ARBA00022884"/>
    </source>
</evidence>
<protein>
    <recommendedName>
        <fullName evidence="6">Large ribosomal subunit protein uL23</fullName>
    </recommendedName>
</protein>
<dbReference type="FunFam" id="3.30.70.330:FF:000001">
    <property type="entry name" value="50S ribosomal protein L23"/>
    <property type="match status" value="1"/>
</dbReference>
<dbReference type="InterPro" id="IPR013025">
    <property type="entry name" value="Ribosomal_uL23-like"/>
</dbReference>
<dbReference type="GO" id="GO:0019843">
    <property type="term" value="F:rRNA binding"/>
    <property type="evidence" value="ECO:0007669"/>
    <property type="project" value="UniProtKB-UniRule"/>
</dbReference>
<evidence type="ECO:0000256" key="4">
    <source>
        <dbReference type="ARBA" id="ARBA00022980"/>
    </source>
</evidence>
<comment type="caution">
    <text evidence="7">The sequence shown here is derived from an EMBL/GenBank/DDBJ whole genome shotgun (WGS) entry which is preliminary data.</text>
</comment>
<dbReference type="RefSeq" id="WP_006626569.1">
    <property type="nucleotide sequence ID" value="NZ_ADFR01000002.1"/>
</dbReference>
<evidence type="ECO:0000256" key="1">
    <source>
        <dbReference type="ARBA" id="ARBA00006700"/>
    </source>
</evidence>
<reference evidence="8" key="1">
    <citation type="submission" date="2009-12" db="EMBL/GenBank/DDBJ databases">
        <title>Sequence of Clostridiales genomosp. BVAB3 str. UPII9-5.</title>
        <authorList>
            <person name="Madupu R."/>
            <person name="Durkin A.S."/>
            <person name="Torralba M."/>
            <person name="Methe B."/>
            <person name="Sutton G.G."/>
            <person name="Strausberg R.L."/>
            <person name="Nelson K.E."/>
        </authorList>
    </citation>
    <scope>NUCLEOTIDE SEQUENCE [LARGE SCALE GENOMIC DNA]</scope>
    <source>
        <strain evidence="8">W1219</strain>
    </source>
</reference>
<dbReference type="Proteomes" id="UP000005017">
    <property type="component" value="Unassembled WGS sequence"/>
</dbReference>
<dbReference type="Gene3D" id="3.30.70.330">
    <property type="match status" value="1"/>
</dbReference>
<evidence type="ECO:0000256" key="5">
    <source>
        <dbReference type="ARBA" id="ARBA00023274"/>
    </source>
</evidence>
<comment type="function">
    <text evidence="6">One of the early assembly proteins it binds 23S rRNA. One of the proteins that surrounds the polypeptide exit tunnel on the outside of the ribosome. Forms the main docking site for trigger factor binding to the ribosome.</text>
</comment>
<dbReference type="GO" id="GO:0003735">
    <property type="term" value="F:structural constituent of ribosome"/>
    <property type="evidence" value="ECO:0007669"/>
    <property type="project" value="InterPro"/>
</dbReference>
<dbReference type="EMBL" id="ADFR01000002">
    <property type="protein sequence ID" value="EFC06224.1"/>
    <property type="molecule type" value="Genomic_DNA"/>
</dbReference>
<evidence type="ECO:0000256" key="6">
    <source>
        <dbReference type="HAMAP-Rule" id="MF_01369"/>
    </source>
</evidence>
<accession>D2MME8</accession>
<dbReference type="InterPro" id="IPR012678">
    <property type="entry name" value="Ribosomal_uL23/eL15/eS24_sf"/>
</dbReference>
<dbReference type="GO" id="GO:0005840">
    <property type="term" value="C:ribosome"/>
    <property type="evidence" value="ECO:0007669"/>
    <property type="project" value="UniProtKB-KW"/>
</dbReference>
<dbReference type="AlphaFoldDB" id="D2MME8"/>
<dbReference type="Pfam" id="PF00276">
    <property type="entry name" value="Ribosomal_L23"/>
    <property type="match status" value="1"/>
</dbReference>
<evidence type="ECO:0000313" key="8">
    <source>
        <dbReference type="Proteomes" id="UP000005017"/>
    </source>
</evidence>
<dbReference type="GO" id="GO:1990904">
    <property type="term" value="C:ribonucleoprotein complex"/>
    <property type="evidence" value="ECO:0007669"/>
    <property type="project" value="UniProtKB-KW"/>
</dbReference>
<keyword evidence="2 6" id="KW-0699">rRNA-binding</keyword>
<keyword evidence="5 6" id="KW-0687">Ribonucleoprotein</keyword>
<comment type="subunit">
    <text evidence="6">Part of the 50S ribosomal subunit. Contacts protein L29, and trigger factor when it is bound to the ribosome.</text>
</comment>
<name>D2MME8_9FIRM</name>
<dbReference type="OrthoDB" id="9793353at2"/>
<keyword evidence="4 6" id="KW-0689">Ribosomal protein</keyword>
<dbReference type="InterPro" id="IPR012677">
    <property type="entry name" value="Nucleotide-bd_a/b_plait_sf"/>
</dbReference>
<dbReference type="SUPFAM" id="SSF54189">
    <property type="entry name" value="Ribosomal proteins S24e, L23 and L15e"/>
    <property type="match status" value="1"/>
</dbReference>
<sequence>MTARDIIVRPVVTEKTMRLTNEENKITFIVKKNANKILVAQAIQEIYGIKPEKVNVVNVHSKTRRVGRYEGKTSALKKAIVQLPKGSSIELFGSAE</sequence>
<dbReference type="eggNOG" id="COG0089">
    <property type="taxonomic scope" value="Bacteria"/>
</dbReference>
<evidence type="ECO:0000256" key="2">
    <source>
        <dbReference type="ARBA" id="ARBA00022730"/>
    </source>
</evidence>